<evidence type="ECO:0008006" key="4">
    <source>
        <dbReference type="Google" id="ProtNLM"/>
    </source>
</evidence>
<dbReference type="EMBL" id="LM995447">
    <property type="protein sequence ID" value="CDZ24827.1"/>
    <property type="molecule type" value="Genomic_DNA"/>
</dbReference>
<keyword evidence="1" id="KW-0472">Membrane</keyword>
<dbReference type="GO" id="GO:0022857">
    <property type="term" value="F:transmembrane transporter activity"/>
    <property type="evidence" value="ECO:0007669"/>
    <property type="project" value="InterPro"/>
</dbReference>
<protein>
    <recommendedName>
        <fullName evidence="4">Folate family ECF transporter S component</fullName>
    </recommendedName>
</protein>
<evidence type="ECO:0000256" key="1">
    <source>
        <dbReference type="SAM" id="Phobius"/>
    </source>
</evidence>
<keyword evidence="3" id="KW-1185">Reference proteome</keyword>
<keyword evidence="1" id="KW-0812">Transmembrane</keyword>
<dbReference type="PATRIC" id="fig|29343.3.peg.1814"/>
<dbReference type="Pfam" id="PF12822">
    <property type="entry name" value="ECF_trnsprt"/>
    <property type="match status" value="1"/>
</dbReference>
<dbReference type="Gene3D" id="1.10.1760.20">
    <property type="match status" value="1"/>
</dbReference>
<name>A0A078KQN1_9FIRM</name>
<dbReference type="Proteomes" id="UP000032431">
    <property type="component" value="Chromosome I"/>
</dbReference>
<proteinExistence type="predicted"/>
<reference evidence="3" key="1">
    <citation type="submission" date="2014-07" db="EMBL/GenBank/DDBJ databases">
        <authorList>
            <person name="Wibberg D."/>
        </authorList>
    </citation>
    <scope>NUCLEOTIDE SEQUENCE [LARGE SCALE GENOMIC DNA]</scope>
    <source>
        <strain evidence="3">DG5</strain>
    </source>
</reference>
<evidence type="ECO:0000313" key="2">
    <source>
        <dbReference type="EMBL" id="CDZ24827.1"/>
    </source>
</evidence>
<dbReference type="HOGENOM" id="CLU_098232_3_0_9"/>
<accession>A0A078KQN1</accession>
<feature type="transmembrane region" description="Helical" evidence="1">
    <location>
        <begin position="71"/>
        <end position="90"/>
    </location>
</feature>
<feature type="transmembrane region" description="Helical" evidence="1">
    <location>
        <begin position="134"/>
        <end position="156"/>
    </location>
</feature>
<dbReference type="KEGG" id="ccel:CCDG5_1719"/>
<organism evidence="2 3">
    <name type="scientific">[Clostridium] cellulosi</name>
    <dbReference type="NCBI Taxonomy" id="29343"/>
    <lineage>
        <taxon>Bacteria</taxon>
        <taxon>Bacillati</taxon>
        <taxon>Bacillota</taxon>
        <taxon>Clostridia</taxon>
        <taxon>Eubacteriales</taxon>
        <taxon>Oscillospiraceae</taxon>
        <taxon>Oscillospiraceae incertae sedis</taxon>
    </lineage>
</organism>
<dbReference type="STRING" id="29343.CCDG5_1719"/>
<gene>
    <name evidence="2" type="ORF">CCDG5_1719</name>
</gene>
<feature type="transmembrane region" description="Helical" evidence="1">
    <location>
        <begin position="102"/>
        <end position="122"/>
    </location>
</feature>
<feature type="transmembrane region" description="Helical" evidence="1">
    <location>
        <begin position="38"/>
        <end position="59"/>
    </location>
</feature>
<dbReference type="AlphaFoldDB" id="A0A078KQN1"/>
<sequence>MKKTKKIVLMGLLIALDVIAASFLTIKMTYLRIGTSFIPVSFTGLIFGPLLGGIGAGIADVVQFLLFPSGAFIPGITLDSFLSGAVYGLLLHKKRPALWRTFTAAAINQLVISGVLTTFWLYLAIPGNTFSALFITRIIKCLIMTPIETVVIYGMWQLKERTKVFSRVSL</sequence>
<dbReference type="InterPro" id="IPR024529">
    <property type="entry name" value="ECF_trnsprt_substrate-spec"/>
</dbReference>
<dbReference type="InterPro" id="IPR030949">
    <property type="entry name" value="ECF_S_folate_fam"/>
</dbReference>
<keyword evidence="1" id="KW-1133">Transmembrane helix</keyword>
<dbReference type="NCBIfam" id="TIGR04518">
    <property type="entry name" value="ECF_S_folT_fam"/>
    <property type="match status" value="1"/>
</dbReference>
<feature type="transmembrane region" description="Helical" evidence="1">
    <location>
        <begin position="6"/>
        <end position="26"/>
    </location>
</feature>
<evidence type="ECO:0000313" key="3">
    <source>
        <dbReference type="Proteomes" id="UP000032431"/>
    </source>
</evidence>